<evidence type="ECO:0000256" key="1">
    <source>
        <dbReference type="SAM" id="MobiDB-lite"/>
    </source>
</evidence>
<evidence type="ECO:0000313" key="2">
    <source>
        <dbReference type="EMBL" id="BES89245.1"/>
    </source>
</evidence>
<gene>
    <name evidence="2" type="ORF">NTJ_02052</name>
</gene>
<name>A0ABN7AAA0_9HEMI</name>
<sequence>MGGSKRPPGERRKAVFGAGKTAELSKSPLRFSLTVPPPERRLLISQAPTPNSGLVGTPCTSRGASPPLRLSLVHVRFTRRSSRSRSVNTHTRAARLSPIRIRRFAAPKCGTGAVPNTSAARPNIGRRENFTRAEKSNLSFS</sequence>
<dbReference type="EMBL" id="AP028909">
    <property type="protein sequence ID" value="BES89245.1"/>
    <property type="molecule type" value="Genomic_DNA"/>
</dbReference>
<evidence type="ECO:0000313" key="3">
    <source>
        <dbReference type="Proteomes" id="UP001307889"/>
    </source>
</evidence>
<organism evidence="2 3">
    <name type="scientific">Nesidiocoris tenuis</name>
    <dbReference type="NCBI Taxonomy" id="355587"/>
    <lineage>
        <taxon>Eukaryota</taxon>
        <taxon>Metazoa</taxon>
        <taxon>Ecdysozoa</taxon>
        <taxon>Arthropoda</taxon>
        <taxon>Hexapoda</taxon>
        <taxon>Insecta</taxon>
        <taxon>Pterygota</taxon>
        <taxon>Neoptera</taxon>
        <taxon>Paraneoptera</taxon>
        <taxon>Hemiptera</taxon>
        <taxon>Heteroptera</taxon>
        <taxon>Panheteroptera</taxon>
        <taxon>Cimicomorpha</taxon>
        <taxon>Miridae</taxon>
        <taxon>Dicyphina</taxon>
        <taxon>Nesidiocoris</taxon>
    </lineage>
</organism>
<protein>
    <submittedName>
        <fullName evidence="2">Uncharacterized protein</fullName>
    </submittedName>
</protein>
<reference evidence="2 3" key="1">
    <citation type="submission" date="2023-09" db="EMBL/GenBank/DDBJ databases">
        <title>Nesidiocoris tenuis whole genome shotgun sequence.</title>
        <authorList>
            <person name="Shibata T."/>
            <person name="Shimoda M."/>
            <person name="Kobayashi T."/>
            <person name="Uehara T."/>
        </authorList>
    </citation>
    <scope>NUCLEOTIDE SEQUENCE [LARGE SCALE GENOMIC DNA]</scope>
    <source>
        <strain evidence="2 3">Japan</strain>
    </source>
</reference>
<keyword evidence="3" id="KW-1185">Reference proteome</keyword>
<accession>A0ABN7AAA0</accession>
<feature type="region of interest" description="Disordered" evidence="1">
    <location>
        <begin position="1"/>
        <end position="21"/>
    </location>
</feature>
<proteinExistence type="predicted"/>
<feature type="region of interest" description="Disordered" evidence="1">
    <location>
        <begin position="44"/>
        <end position="67"/>
    </location>
</feature>
<feature type="compositionally biased region" description="Polar residues" evidence="1">
    <location>
        <begin position="46"/>
        <end position="63"/>
    </location>
</feature>
<dbReference type="Proteomes" id="UP001307889">
    <property type="component" value="Chromosome 1"/>
</dbReference>